<comment type="caution">
    <text evidence="2">The sequence shown here is derived from an EMBL/GenBank/DDBJ whole genome shotgun (WGS) entry which is preliminary data.</text>
</comment>
<sequence>MSNTSDYTSKESLTNLDKEREMSNTSDYTSKESLTNLFKEISVDEQEQEIAILSILLEGISVEKLSEEEPDVDYRIRSFSELFDKLPSDSIYPTAFFNTHHIPTKWLRAGGRVRTFQLVAGGKPGALIRPKQSKS</sequence>
<proteinExistence type="predicted"/>
<protein>
    <submittedName>
        <fullName evidence="2">Uncharacterized protein</fullName>
    </submittedName>
</protein>
<name>A0ABQ9LQQ6_HEVBR</name>
<feature type="compositionally biased region" description="Polar residues" evidence="1">
    <location>
        <begin position="1"/>
        <end position="15"/>
    </location>
</feature>
<evidence type="ECO:0000313" key="3">
    <source>
        <dbReference type="Proteomes" id="UP001174677"/>
    </source>
</evidence>
<accession>A0ABQ9LQQ6</accession>
<keyword evidence="3" id="KW-1185">Reference proteome</keyword>
<dbReference type="Proteomes" id="UP001174677">
    <property type="component" value="Chromosome 10"/>
</dbReference>
<evidence type="ECO:0000256" key="1">
    <source>
        <dbReference type="SAM" id="MobiDB-lite"/>
    </source>
</evidence>
<reference evidence="2 3" key="1">
    <citation type="journal article" date="2023" name="Plant Biotechnol. J.">
        <title>Chromosome-level wild Hevea brasiliensis genome provides new tools for genomic-assisted breeding and valuable loci to elevate rubber yield.</title>
        <authorList>
            <person name="Cheng H."/>
            <person name="Song X."/>
            <person name="Hu Y."/>
            <person name="Wu T."/>
            <person name="Yang Q."/>
            <person name="An Z."/>
            <person name="Feng S."/>
            <person name="Deng Z."/>
            <person name="Wu W."/>
            <person name="Zeng X."/>
            <person name="Tu M."/>
            <person name="Wang X."/>
            <person name="Huang H."/>
        </authorList>
    </citation>
    <scope>NUCLEOTIDE SEQUENCE [LARGE SCALE GENOMIC DNA]</scope>
    <source>
        <strain evidence="2">MT/VB/25A 57/8</strain>
    </source>
</reference>
<gene>
    <name evidence="2" type="ORF">P3X46_018426</name>
</gene>
<dbReference type="EMBL" id="JARPOI010000010">
    <property type="protein sequence ID" value="KAJ9170309.1"/>
    <property type="molecule type" value="Genomic_DNA"/>
</dbReference>
<feature type="region of interest" description="Disordered" evidence="1">
    <location>
        <begin position="1"/>
        <end position="29"/>
    </location>
</feature>
<organism evidence="2 3">
    <name type="scientific">Hevea brasiliensis</name>
    <name type="common">Para rubber tree</name>
    <name type="synonym">Siphonia brasiliensis</name>
    <dbReference type="NCBI Taxonomy" id="3981"/>
    <lineage>
        <taxon>Eukaryota</taxon>
        <taxon>Viridiplantae</taxon>
        <taxon>Streptophyta</taxon>
        <taxon>Embryophyta</taxon>
        <taxon>Tracheophyta</taxon>
        <taxon>Spermatophyta</taxon>
        <taxon>Magnoliopsida</taxon>
        <taxon>eudicotyledons</taxon>
        <taxon>Gunneridae</taxon>
        <taxon>Pentapetalae</taxon>
        <taxon>rosids</taxon>
        <taxon>fabids</taxon>
        <taxon>Malpighiales</taxon>
        <taxon>Euphorbiaceae</taxon>
        <taxon>Crotonoideae</taxon>
        <taxon>Micrandreae</taxon>
        <taxon>Hevea</taxon>
    </lineage>
</organism>
<evidence type="ECO:0000313" key="2">
    <source>
        <dbReference type="EMBL" id="KAJ9170309.1"/>
    </source>
</evidence>